<dbReference type="Proteomes" id="UP000316184">
    <property type="component" value="Unassembled WGS sequence"/>
</dbReference>
<accession>A0A561V9Q6</accession>
<protein>
    <submittedName>
        <fullName evidence="2">Uncharacterized protein</fullName>
    </submittedName>
</protein>
<organism evidence="2 3">
    <name type="scientific">Saccharopolyspora dendranthemae</name>
    <dbReference type="NCBI Taxonomy" id="1181886"/>
    <lineage>
        <taxon>Bacteria</taxon>
        <taxon>Bacillati</taxon>
        <taxon>Actinomycetota</taxon>
        <taxon>Actinomycetes</taxon>
        <taxon>Pseudonocardiales</taxon>
        <taxon>Pseudonocardiaceae</taxon>
        <taxon>Saccharopolyspora</taxon>
    </lineage>
</organism>
<sequence length="208" mass="22262">MGMDTTPLIANDSIEQPTQSPLGQLSVSDGYRDRTAQSPGKVCSWSHHSAPAGRVKILGGALALKDHEIWGDDAMKTRQRCLTAAGAATFGLLLTTVPALAASSSTGTEQGARAQTCIGSGPSGAIACFEPYGDHFYVRDTKSDGIQPGVLWSTDYQRIGSCWFNSQDNPTDCNYNMKEGHTIEFSVVMRDSQSGEILTESPKREATI</sequence>
<keyword evidence="3" id="KW-1185">Reference proteome</keyword>
<dbReference type="OrthoDB" id="4247493at2"/>
<name>A0A561V9Q6_9PSEU</name>
<gene>
    <name evidence="2" type="ORF">FHU35_11970</name>
</gene>
<evidence type="ECO:0000256" key="1">
    <source>
        <dbReference type="SAM" id="MobiDB-lite"/>
    </source>
</evidence>
<evidence type="ECO:0000313" key="3">
    <source>
        <dbReference type="Proteomes" id="UP000316184"/>
    </source>
</evidence>
<proteinExistence type="predicted"/>
<feature type="compositionally biased region" description="Polar residues" evidence="1">
    <location>
        <begin position="13"/>
        <end position="22"/>
    </location>
</feature>
<evidence type="ECO:0000313" key="2">
    <source>
        <dbReference type="EMBL" id="TWG08351.1"/>
    </source>
</evidence>
<reference evidence="2 3" key="1">
    <citation type="submission" date="2019-06" db="EMBL/GenBank/DDBJ databases">
        <title>Sequencing the genomes of 1000 actinobacteria strains.</title>
        <authorList>
            <person name="Klenk H.-P."/>
        </authorList>
    </citation>
    <scope>NUCLEOTIDE SEQUENCE [LARGE SCALE GENOMIC DNA]</scope>
    <source>
        <strain evidence="2 3">DSM 46699</strain>
    </source>
</reference>
<dbReference type="RefSeq" id="WP_145737140.1">
    <property type="nucleotide sequence ID" value="NZ_VIWX01000001.1"/>
</dbReference>
<comment type="caution">
    <text evidence="2">The sequence shown here is derived from an EMBL/GenBank/DDBJ whole genome shotgun (WGS) entry which is preliminary data.</text>
</comment>
<dbReference type="AlphaFoldDB" id="A0A561V9Q6"/>
<feature type="region of interest" description="Disordered" evidence="1">
    <location>
        <begin position="1"/>
        <end position="22"/>
    </location>
</feature>
<dbReference type="EMBL" id="VIWX01000001">
    <property type="protein sequence ID" value="TWG08351.1"/>
    <property type="molecule type" value="Genomic_DNA"/>
</dbReference>